<feature type="transmembrane region" description="Helical" evidence="5">
    <location>
        <begin position="75"/>
        <end position="94"/>
    </location>
</feature>
<gene>
    <name evidence="8" type="ORF">CONPUDRAFT_66687</name>
</gene>
<feature type="transmembrane region" description="Helical" evidence="5">
    <location>
        <begin position="277"/>
        <end position="296"/>
    </location>
</feature>
<dbReference type="OMA" id="WQAPIEK"/>
<reference evidence="9" key="1">
    <citation type="journal article" date="2012" name="Science">
        <title>The Paleozoic origin of enzymatic lignin decomposition reconstructed from 31 fungal genomes.</title>
        <authorList>
            <person name="Floudas D."/>
            <person name="Binder M."/>
            <person name="Riley R."/>
            <person name="Barry K."/>
            <person name="Blanchette R.A."/>
            <person name="Henrissat B."/>
            <person name="Martinez A.T."/>
            <person name="Otillar R."/>
            <person name="Spatafora J.W."/>
            <person name="Yadav J.S."/>
            <person name="Aerts A."/>
            <person name="Benoit I."/>
            <person name="Boyd A."/>
            <person name="Carlson A."/>
            <person name="Copeland A."/>
            <person name="Coutinho P.M."/>
            <person name="de Vries R.P."/>
            <person name="Ferreira P."/>
            <person name="Findley K."/>
            <person name="Foster B."/>
            <person name="Gaskell J."/>
            <person name="Glotzer D."/>
            <person name="Gorecki P."/>
            <person name="Heitman J."/>
            <person name="Hesse C."/>
            <person name="Hori C."/>
            <person name="Igarashi K."/>
            <person name="Jurgens J.A."/>
            <person name="Kallen N."/>
            <person name="Kersten P."/>
            <person name="Kohler A."/>
            <person name="Kuees U."/>
            <person name="Kumar T.K.A."/>
            <person name="Kuo A."/>
            <person name="LaButti K."/>
            <person name="Larrondo L.F."/>
            <person name="Lindquist E."/>
            <person name="Ling A."/>
            <person name="Lombard V."/>
            <person name="Lucas S."/>
            <person name="Lundell T."/>
            <person name="Martin R."/>
            <person name="McLaughlin D.J."/>
            <person name="Morgenstern I."/>
            <person name="Morin E."/>
            <person name="Murat C."/>
            <person name="Nagy L.G."/>
            <person name="Nolan M."/>
            <person name="Ohm R.A."/>
            <person name="Patyshakuliyeva A."/>
            <person name="Rokas A."/>
            <person name="Ruiz-Duenas F.J."/>
            <person name="Sabat G."/>
            <person name="Salamov A."/>
            <person name="Samejima M."/>
            <person name="Schmutz J."/>
            <person name="Slot J.C."/>
            <person name="St John F."/>
            <person name="Stenlid J."/>
            <person name="Sun H."/>
            <person name="Sun S."/>
            <person name="Syed K."/>
            <person name="Tsang A."/>
            <person name="Wiebenga A."/>
            <person name="Young D."/>
            <person name="Pisabarro A."/>
            <person name="Eastwood D.C."/>
            <person name="Martin F."/>
            <person name="Cullen D."/>
            <person name="Grigoriev I.V."/>
            <person name="Hibbett D.S."/>
        </authorList>
    </citation>
    <scope>NUCLEOTIDE SEQUENCE [LARGE SCALE GENOMIC DNA]</scope>
    <source>
        <strain evidence="9">RWD-64-598 SS2</strain>
    </source>
</reference>
<evidence type="ECO:0000256" key="3">
    <source>
        <dbReference type="ARBA" id="ARBA00022989"/>
    </source>
</evidence>
<dbReference type="EMBL" id="JH711590">
    <property type="protein sequence ID" value="EIW74976.1"/>
    <property type="molecule type" value="Genomic_DNA"/>
</dbReference>
<feature type="transmembrane region" description="Helical" evidence="5">
    <location>
        <begin position="100"/>
        <end position="122"/>
    </location>
</feature>
<feature type="transmembrane region" description="Helical" evidence="5">
    <location>
        <begin position="134"/>
        <end position="154"/>
    </location>
</feature>
<feature type="transmembrane region" description="Helical" evidence="5">
    <location>
        <begin position="409"/>
        <end position="430"/>
    </location>
</feature>
<protein>
    <submittedName>
        <fullName evidence="8">MFS general substrate transporter</fullName>
    </submittedName>
</protein>
<feature type="signal peptide" evidence="6">
    <location>
        <begin position="1"/>
        <end position="23"/>
    </location>
</feature>
<dbReference type="SUPFAM" id="SSF103473">
    <property type="entry name" value="MFS general substrate transporter"/>
    <property type="match status" value="1"/>
</dbReference>
<feature type="transmembrane region" description="Helical" evidence="5">
    <location>
        <begin position="44"/>
        <end position="63"/>
    </location>
</feature>
<dbReference type="GO" id="GO:0022857">
    <property type="term" value="F:transmembrane transporter activity"/>
    <property type="evidence" value="ECO:0007669"/>
    <property type="project" value="InterPro"/>
</dbReference>
<dbReference type="GeneID" id="19208520"/>
<feature type="transmembrane region" description="Helical" evidence="5">
    <location>
        <begin position="385"/>
        <end position="403"/>
    </location>
</feature>
<dbReference type="OrthoDB" id="3561359at2759"/>
<dbReference type="PANTHER" id="PTHR23502:SF7">
    <property type="entry name" value="DRUG_PROTON ANTIPORTER YHK8-RELATED"/>
    <property type="match status" value="1"/>
</dbReference>
<evidence type="ECO:0000256" key="6">
    <source>
        <dbReference type="SAM" id="SignalP"/>
    </source>
</evidence>
<evidence type="ECO:0000313" key="9">
    <source>
        <dbReference type="Proteomes" id="UP000053558"/>
    </source>
</evidence>
<keyword evidence="3 5" id="KW-1133">Transmembrane helix</keyword>
<keyword evidence="2 5" id="KW-0812">Transmembrane</keyword>
<dbReference type="PANTHER" id="PTHR23502">
    <property type="entry name" value="MAJOR FACILITATOR SUPERFAMILY"/>
    <property type="match status" value="1"/>
</dbReference>
<dbReference type="KEGG" id="cput:CONPUDRAFT_66687"/>
<feature type="chain" id="PRO_5024273509" evidence="6">
    <location>
        <begin position="24"/>
        <end position="445"/>
    </location>
</feature>
<comment type="subcellular location">
    <subcellularLocation>
        <location evidence="1">Membrane</location>
        <topology evidence="1">Multi-pass membrane protein</topology>
    </subcellularLocation>
</comment>
<feature type="domain" description="Major facilitator superfamily (MFS) profile" evidence="7">
    <location>
        <begin position="1"/>
        <end position="435"/>
    </location>
</feature>
<keyword evidence="9" id="KW-1185">Reference proteome</keyword>
<evidence type="ECO:0000313" key="8">
    <source>
        <dbReference type="EMBL" id="EIW74976.1"/>
    </source>
</evidence>
<feature type="transmembrane region" description="Helical" evidence="5">
    <location>
        <begin position="317"/>
        <end position="334"/>
    </location>
</feature>
<accession>A0A5M3M7U1</accession>
<keyword evidence="6" id="KW-0732">Signal</keyword>
<feature type="transmembrane region" description="Helical" evidence="5">
    <location>
        <begin position="169"/>
        <end position="191"/>
    </location>
</feature>
<dbReference type="Pfam" id="PF07690">
    <property type="entry name" value="MFS_1"/>
    <property type="match status" value="1"/>
</dbReference>
<feature type="transmembrane region" description="Helical" evidence="5">
    <location>
        <begin position="238"/>
        <end position="257"/>
    </location>
</feature>
<proteinExistence type="predicted"/>
<dbReference type="InterPro" id="IPR036259">
    <property type="entry name" value="MFS_trans_sf"/>
</dbReference>
<dbReference type="AlphaFoldDB" id="A0A5M3M7U1"/>
<comment type="caution">
    <text evidence="8">The sequence shown here is derived from an EMBL/GenBank/DDBJ whole genome shotgun (WGS) entry which is preliminary data.</text>
</comment>
<dbReference type="InterPro" id="IPR011701">
    <property type="entry name" value="MFS"/>
</dbReference>
<keyword evidence="4 5" id="KW-0472">Membrane</keyword>
<dbReference type="Proteomes" id="UP000053558">
    <property type="component" value="Unassembled WGS sequence"/>
</dbReference>
<dbReference type="PROSITE" id="PS50850">
    <property type="entry name" value="MFS"/>
    <property type="match status" value="1"/>
</dbReference>
<evidence type="ECO:0000259" key="7">
    <source>
        <dbReference type="PROSITE" id="PS50850"/>
    </source>
</evidence>
<evidence type="ECO:0000256" key="5">
    <source>
        <dbReference type="SAM" id="Phobius"/>
    </source>
</evidence>
<name>A0A5M3M7U1_CONPW</name>
<dbReference type="InterPro" id="IPR020846">
    <property type="entry name" value="MFS_dom"/>
</dbReference>
<dbReference type="RefSeq" id="XP_007774796.1">
    <property type="nucleotide sequence ID" value="XM_007776606.1"/>
</dbReference>
<dbReference type="FunFam" id="1.20.1250.20:FF:000082">
    <property type="entry name" value="MFS multidrug transporter, putative"/>
    <property type="match status" value="1"/>
</dbReference>
<feature type="transmembrane region" description="Helical" evidence="5">
    <location>
        <begin position="354"/>
        <end position="373"/>
    </location>
</feature>
<sequence length="445" mass="49122">MSTFRKWVAIVVISSASLCATCASSVASFTEAGEAATFGVSKEVAILGISLYVAGLGVGPLFVGPLSEVYGRNIVYRVSYLLFLIFTFPVAFAPDIGTFLAFRILTGFCGSAFLSVAGGSVSDMFANEHVANPMAFYTMSPFIGPVLGPLYAGFINQNTDWRWTYRVQIIWIFVEVIMLFFVRETYVPVILKRKAARMRKETGNDKYYAPLDRRNQSLLREIVVSCYRPFELMIYERMALLLNTWTALLLGILYLTFQAFPYIFEQNHGFNVQTTGLAFLGLGVGIVIGSLTQPFWNRIFARESAKYNGNPPPESRLIIGMAGAILCPISLFWLSFTTYPAVPWIVPELASIPFGMGMLFVFNAVFTYLVTAYRPIAASALASNSFLRSSFAAAFPLFAGAMYDKLGTVGATALLAGLTTLMAPLPFVFFKIGARLRQNSKFTTR</sequence>
<dbReference type="Gene3D" id="1.20.1250.20">
    <property type="entry name" value="MFS general substrate transporter like domains"/>
    <property type="match status" value="1"/>
</dbReference>
<evidence type="ECO:0000256" key="1">
    <source>
        <dbReference type="ARBA" id="ARBA00004141"/>
    </source>
</evidence>
<evidence type="ECO:0000256" key="2">
    <source>
        <dbReference type="ARBA" id="ARBA00022692"/>
    </source>
</evidence>
<organism evidence="8 9">
    <name type="scientific">Coniophora puteana (strain RWD-64-598)</name>
    <name type="common">Brown rot fungus</name>
    <dbReference type="NCBI Taxonomy" id="741705"/>
    <lineage>
        <taxon>Eukaryota</taxon>
        <taxon>Fungi</taxon>
        <taxon>Dikarya</taxon>
        <taxon>Basidiomycota</taxon>
        <taxon>Agaricomycotina</taxon>
        <taxon>Agaricomycetes</taxon>
        <taxon>Agaricomycetidae</taxon>
        <taxon>Boletales</taxon>
        <taxon>Coniophorineae</taxon>
        <taxon>Coniophoraceae</taxon>
        <taxon>Coniophora</taxon>
    </lineage>
</organism>
<evidence type="ECO:0000256" key="4">
    <source>
        <dbReference type="ARBA" id="ARBA00023136"/>
    </source>
</evidence>
<dbReference type="GO" id="GO:0005886">
    <property type="term" value="C:plasma membrane"/>
    <property type="evidence" value="ECO:0007669"/>
    <property type="project" value="TreeGrafter"/>
</dbReference>
<dbReference type="CDD" id="cd17323">
    <property type="entry name" value="MFS_Tpo1_MDR_like"/>
    <property type="match status" value="1"/>
</dbReference>